<dbReference type="InterPro" id="IPR020134">
    <property type="entry name" value="Phage_T7-like_6.7"/>
</dbReference>
<evidence type="ECO:0000256" key="1">
    <source>
        <dbReference type="SAM" id="MobiDB-lite"/>
    </source>
</evidence>
<proteinExistence type="predicted"/>
<dbReference type="Proteomes" id="UP000505381">
    <property type="component" value="Genome"/>
</dbReference>
<feature type="region of interest" description="Disordered" evidence="1">
    <location>
        <begin position="19"/>
        <end position="93"/>
    </location>
</feature>
<evidence type="ECO:0000313" key="3">
    <source>
        <dbReference type="Proteomes" id="UP000505381"/>
    </source>
</evidence>
<reference evidence="2 3" key="1">
    <citation type="submission" date="2020-04" db="EMBL/GenBank/DDBJ databases">
        <authorList>
            <person name="Zhao X.Z."/>
        </authorList>
    </citation>
    <scope>NUCLEOTIDE SEQUENCE [LARGE SCALE GENOMIC DNA]</scope>
</reference>
<organism evidence="2 3">
    <name type="scientific">Yersinia phage vB_YpP_T3</name>
    <dbReference type="NCBI Taxonomy" id="2736204"/>
    <lineage>
        <taxon>Viruses</taxon>
        <taxon>Duplodnaviria</taxon>
        <taxon>Heunggongvirae</taxon>
        <taxon>Uroviricota</taxon>
        <taxon>Caudoviricetes</taxon>
        <taxon>Autographivirales</taxon>
        <taxon>Autotranscriptaviridae</taxon>
        <taxon>Studiervirinae</taxon>
        <taxon>Berlinvirus</taxon>
        <taxon>Berlinvirus Yepf</taxon>
    </lineage>
</organism>
<feature type="compositionally biased region" description="Basic and acidic residues" evidence="1">
    <location>
        <begin position="60"/>
        <end position="75"/>
    </location>
</feature>
<gene>
    <name evidence="2" type="ORF">vBYpPT3_00024</name>
</gene>
<dbReference type="EMBL" id="MT374859">
    <property type="protein sequence ID" value="QKE55683.1"/>
    <property type="molecule type" value="Genomic_DNA"/>
</dbReference>
<dbReference type="Pfam" id="PF17570">
    <property type="entry name" value="T7-like_gp67"/>
    <property type="match status" value="1"/>
</dbReference>
<accession>A0A7D3QQK1</accession>
<name>A0A7D3QQK1_9CAUD</name>
<sequence length="93" mass="10078">MCFSPKIKVPQVDTNQVRAIDPAPLTEKPKGVLFGGDDTDAPKDGTSSEVSTGGRKSLKVKLEDTPSKTMKDDKTKRRTGAKASIRKSVFNNK</sequence>
<protein>
    <submittedName>
        <fullName evidence="2">Uncharacterized protein</fullName>
    </submittedName>
</protein>
<evidence type="ECO:0000313" key="2">
    <source>
        <dbReference type="EMBL" id="QKE55683.1"/>
    </source>
</evidence>